<keyword evidence="1" id="KW-0862">Zinc</keyword>
<dbReference type="PANTHER" id="PTHR31150">
    <property type="entry name" value="EXPRESSED PROTEIN"/>
    <property type="match status" value="1"/>
</dbReference>
<feature type="region of interest" description="Disordered" evidence="2">
    <location>
        <begin position="126"/>
        <end position="164"/>
    </location>
</feature>
<protein>
    <submittedName>
        <fullName evidence="5 6">Uncharacterized protein LOC111308844</fullName>
    </submittedName>
</protein>
<dbReference type="RefSeq" id="XP_022763228.1">
    <property type="nucleotide sequence ID" value="XM_022907493.1"/>
</dbReference>
<dbReference type="AlphaFoldDB" id="A0A6P6AEE1"/>
<feature type="region of interest" description="Disordered" evidence="2">
    <location>
        <begin position="82"/>
        <end position="109"/>
    </location>
</feature>
<sequence>MGAACCVAAGDKTIVNGSGSEVLHRNIRYSPTWSVHWDNRGHVAGEDTSISWFSDAINQNDGSEIKYESACASVDQSLSESFQSRTWQKSPTSEGTDGQVRTPASDQSISRNVSIDVNLVQVKESVESPAAPSPSKLSLSLPSASSATSPLSSQGHVHPTSSTTTRWLLRSPGHHLLRQVSDNRILGSKSPNRYSVGEERLVMPSWSNESTGGSLGGSSDGWSMHASSELMATSRRERWSFDNETWGFHHEKISKSSGQTSASPSVDLQTCGVCSKLLSEKSLWSSQKIIISNELSVVAVLTCGHVYHAECLENMTPEIDKYDPACPICSLREKKAHKLSEKTFKAEMDFKAKINKRSRSRVVDSDMDGDPVVFNHLKSCGHEGKASSSSLKNSLGRPFLRKHFSFGSKSCNSPSENYSTRKKGFFWTKSSKM</sequence>
<evidence type="ECO:0000313" key="4">
    <source>
        <dbReference type="Proteomes" id="UP000515121"/>
    </source>
</evidence>
<dbReference type="Gene3D" id="3.30.40.10">
    <property type="entry name" value="Zinc/RING finger domain, C3HC4 (zinc finger)"/>
    <property type="match status" value="1"/>
</dbReference>
<keyword evidence="1" id="KW-0863">Zinc-finger</keyword>
<proteinExistence type="predicted"/>
<dbReference type="PANTHER" id="PTHR31150:SF26">
    <property type="entry name" value="RING-TYPE DOMAIN-CONTAINING PROTEIN"/>
    <property type="match status" value="1"/>
</dbReference>
<dbReference type="InterPro" id="IPR013083">
    <property type="entry name" value="Znf_RING/FYVE/PHD"/>
</dbReference>
<dbReference type="Pfam" id="PF23413">
    <property type="entry name" value="zf_RING_Vps8_fungal"/>
    <property type="match status" value="1"/>
</dbReference>
<feature type="compositionally biased region" description="Polar residues" evidence="2">
    <location>
        <begin position="82"/>
        <end position="96"/>
    </location>
</feature>
<dbReference type="InterPro" id="IPR001841">
    <property type="entry name" value="Znf_RING"/>
</dbReference>
<dbReference type="PROSITE" id="PS50089">
    <property type="entry name" value="ZF_RING_2"/>
    <property type="match status" value="1"/>
</dbReference>
<feature type="compositionally biased region" description="Low complexity" evidence="2">
    <location>
        <begin position="128"/>
        <end position="153"/>
    </location>
</feature>
<gene>
    <name evidence="5 6" type="primary">LOC111308844</name>
</gene>
<name>A0A6P6AEE1_DURZI</name>
<evidence type="ECO:0000259" key="3">
    <source>
        <dbReference type="PROSITE" id="PS50089"/>
    </source>
</evidence>
<reference evidence="5 6" key="1">
    <citation type="submission" date="2025-04" db="UniProtKB">
        <authorList>
            <consortium name="RefSeq"/>
        </authorList>
    </citation>
    <scope>IDENTIFICATION</scope>
    <source>
        <tissue evidence="5 6">Fruit stalk</tissue>
    </source>
</reference>
<feature type="domain" description="RING-type" evidence="3">
    <location>
        <begin position="271"/>
        <end position="330"/>
    </location>
</feature>
<keyword evidence="1" id="KW-0479">Metal-binding</keyword>
<evidence type="ECO:0000256" key="1">
    <source>
        <dbReference type="PROSITE-ProRule" id="PRU00175"/>
    </source>
</evidence>
<evidence type="ECO:0000313" key="6">
    <source>
        <dbReference type="RefSeq" id="XP_022763229.1"/>
    </source>
</evidence>
<dbReference type="RefSeq" id="XP_022763229.1">
    <property type="nucleotide sequence ID" value="XM_022907494.1"/>
</dbReference>
<dbReference type="SUPFAM" id="SSF57850">
    <property type="entry name" value="RING/U-box"/>
    <property type="match status" value="1"/>
</dbReference>
<evidence type="ECO:0000256" key="2">
    <source>
        <dbReference type="SAM" id="MobiDB-lite"/>
    </source>
</evidence>
<dbReference type="GO" id="GO:0008270">
    <property type="term" value="F:zinc ion binding"/>
    <property type="evidence" value="ECO:0007669"/>
    <property type="project" value="UniProtKB-KW"/>
</dbReference>
<keyword evidence="4" id="KW-1185">Reference proteome</keyword>
<dbReference type="SMART" id="SM00184">
    <property type="entry name" value="RING"/>
    <property type="match status" value="1"/>
</dbReference>
<organism evidence="4 6">
    <name type="scientific">Durio zibethinus</name>
    <name type="common">Durian</name>
    <dbReference type="NCBI Taxonomy" id="66656"/>
    <lineage>
        <taxon>Eukaryota</taxon>
        <taxon>Viridiplantae</taxon>
        <taxon>Streptophyta</taxon>
        <taxon>Embryophyta</taxon>
        <taxon>Tracheophyta</taxon>
        <taxon>Spermatophyta</taxon>
        <taxon>Magnoliopsida</taxon>
        <taxon>eudicotyledons</taxon>
        <taxon>Gunneridae</taxon>
        <taxon>Pentapetalae</taxon>
        <taxon>rosids</taxon>
        <taxon>malvids</taxon>
        <taxon>Malvales</taxon>
        <taxon>Malvaceae</taxon>
        <taxon>Helicteroideae</taxon>
        <taxon>Durio</taxon>
    </lineage>
</organism>
<dbReference type="OrthoDB" id="1938835at2759"/>
<accession>A0A6P6AEE1</accession>
<dbReference type="KEGG" id="dzi:111308844"/>
<dbReference type="Proteomes" id="UP000515121">
    <property type="component" value="Unplaced"/>
</dbReference>
<dbReference type="GeneID" id="111308844"/>
<evidence type="ECO:0000313" key="5">
    <source>
        <dbReference type="RefSeq" id="XP_022763228.1"/>
    </source>
</evidence>